<keyword evidence="6" id="KW-0539">Nucleus</keyword>
<dbReference type="InterPro" id="IPR056515">
    <property type="entry name" value="INO80E_N"/>
</dbReference>
<sequence>MDFPSIKQEPSDTGETPNFHEVAGSDLVSVIKYCNKPCPSANALRLHRRRLHKPTEPVVRPQYRCTECDRTFLFQRKLKHHQETHNQVPCPVCAKSVVQRSLKEHLAAHEGAIRCALCSKTLSSYRALNLHRKLLHASSSDHTRVAAEMTRCGECDRVFSNAAQLNSHMRSHQQQQCPVCKSMRSKSSIKEHIASHGGAFRCAVCDGTFCSKRRLKYHMASKHAEDGSAMTTENEAKEEGKHRCLHSEDYFREYFGLNDIAPEEQITSTTNEDYQLNEWPPAPEVNYCTKYKELQKQLKEINKENVTFRHQLRAGERKLLTVTRDRSFLLDRLLVYEPTLPSSCFSTSSSSESDASTDQSPARGRTLNQRPKRKQCNHSSAMREPLVKQRKGN</sequence>
<proteinExistence type="predicted"/>
<dbReference type="PANTHER" id="PTHR24406">
    <property type="entry name" value="TRANSCRIPTIONAL REPRESSOR CTCFL-RELATED"/>
    <property type="match status" value="1"/>
</dbReference>
<evidence type="ECO:0000313" key="11">
    <source>
        <dbReference type="EnsemblMetazoa" id="AMEM004425-PA"/>
    </source>
</evidence>
<dbReference type="PROSITE" id="PS00028">
    <property type="entry name" value="ZINC_FINGER_C2H2_1"/>
    <property type="match status" value="4"/>
</dbReference>
<accession>A0A182UVM3</accession>
<keyword evidence="5" id="KW-0862">Zinc</keyword>
<dbReference type="AlphaFoldDB" id="A0A182UVM3"/>
<dbReference type="Gene3D" id="3.30.160.60">
    <property type="entry name" value="Classic Zinc Finger"/>
    <property type="match status" value="3"/>
</dbReference>
<protein>
    <recommendedName>
        <fullName evidence="10">C2H2-type domain-containing protein</fullName>
    </recommendedName>
</protein>
<dbReference type="SMART" id="SM00355">
    <property type="entry name" value="ZnF_C2H2"/>
    <property type="match status" value="7"/>
</dbReference>
<feature type="domain" description="C2H2-type" evidence="10">
    <location>
        <begin position="150"/>
        <end position="177"/>
    </location>
</feature>
<dbReference type="VEuPathDB" id="VectorBase:AMEM004425"/>
<evidence type="ECO:0000256" key="5">
    <source>
        <dbReference type="ARBA" id="ARBA00022833"/>
    </source>
</evidence>
<feature type="coiled-coil region" evidence="8">
    <location>
        <begin position="284"/>
        <end position="311"/>
    </location>
</feature>
<dbReference type="Pfam" id="PF00096">
    <property type="entry name" value="zf-C2H2"/>
    <property type="match status" value="1"/>
</dbReference>
<dbReference type="VEuPathDB" id="VectorBase:AMEM21_002759"/>
<feature type="domain" description="C2H2-type" evidence="10">
    <location>
        <begin position="113"/>
        <end position="141"/>
    </location>
</feature>
<dbReference type="SUPFAM" id="SSF57667">
    <property type="entry name" value="beta-beta-alpha zinc fingers"/>
    <property type="match status" value="2"/>
</dbReference>
<dbReference type="InterPro" id="IPR036236">
    <property type="entry name" value="Znf_C2H2_sf"/>
</dbReference>
<evidence type="ECO:0000256" key="7">
    <source>
        <dbReference type="PROSITE-ProRule" id="PRU00042"/>
    </source>
</evidence>
<feature type="domain" description="C2H2-type" evidence="10">
    <location>
        <begin position="63"/>
        <end position="85"/>
    </location>
</feature>
<dbReference type="Proteomes" id="UP000075903">
    <property type="component" value="Unassembled WGS sequence"/>
</dbReference>
<dbReference type="PROSITE" id="PS50157">
    <property type="entry name" value="ZINC_FINGER_C2H2_2"/>
    <property type="match status" value="4"/>
</dbReference>
<dbReference type="InterPro" id="IPR013087">
    <property type="entry name" value="Znf_C2H2_type"/>
</dbReference>
<organism evidence="11 12">
    <name type="scientific">Anopheles merus</name>
    <name type="common">Mosquito</name>
    <dbReference type="NCBI Taxonomy" id="30066"/>
    <lineage>
        <taxon>Eukaryota</taxon>
        <taxon>Metazoa</taxon>
        <taxon>Ecdysozoa</taxon>
        <taxon>Arthropoda</taxon>
        <taxon>Hexapoda</taxon>
        <taxon>Insecta</taxon>
        <taxon>Pterygota</taxon>
        <taxon>Neoptera</taxon>
        <taxon>Endopterygota</taxon>
        <taxon>Diptera</taxon>
        <taxon>Nematocera</taxon>
        <taxon>Culicoidea</taxon>
        <taxon>Culicidae</taxon>
        <taxon>Anophelinae</taxon>
        <taxon>Anopheles</taxon>
    </lineage>
</organism>
<evidence type="ECO:0000256" key="1">
    <source>
        <dbReference type="ARBA" id="ARBA00004123"/>
    </source>
</evidence>
<keyword evidence="8" id="KW-0175">Coiled coil</keyword>
<feature type="compositionally biased region" description="Low complexity" evidence="9">
    <location>
        <begin position="343"/>
        <end position="360"/>
    </location>
</feature>
<evidence type="ECO:0000256" key="4">
    <source>
        <dbReference type="ARBA" id="ARBA00022771"/>
    </source>
</evidence>
<evidence type="ECO:0000256" key="9">
    <source>
        <dbReference type="SAM" id="MobiDB-lite"/>
    </source>
</evidence>
<comment type="subcellular location">
    <subcellularLocation>
        <location evidence="1">Nucleus</location>
    </subcellularLocation>
</comment>
<evidence type="ECO:0000313" key="12">
    <source>
        <dbReference type="Proteomes" id="UP000075903"/>
    </source>
</evidence>
<keyword evidence="3" id="KW-0677">Repeat</keyword>
<evidence type="ECO:0000259" key="10">
    <source>
        <dbReference type="PROSITE" id="PS50157"/>
    </source>
</evidence>
<dbReference type="Pfam" id="PF24237">
    <property type="entry name" value="INO80E"/>
    <property type="match status" value="1"/>
</dbReference>
<keyword evidence="4 7" id="KW-0863">Zinc-finger</keyword>
<evidence type="ECO:0000256" key="8">
    <source>
        <dbReference type="SAM" id="Coils"/>
    </source>
</evidence>
<dbReference type="EnsemblMetazoa" id="AMEM004425-RA">
    <property type="protein sequence ID" value="AMEM004425-PA"/>
    <property type="gene ID" value="AMEM004425"/>
</dbReference>
<evidence type="ECO:0000256" key="2">
    <source>
        <dbReference type="ARBA" id="ARBA00022723"/>
    </source>
</evidence>
<dbReference type="GO" id="GO:0005634">
    <property type="term" value="C:nucleus"/>
    <property type="evidence" value="ECO:0007669"/>
    <property type="project" value="UniProtKB-SubCell"/>
</dbReference>
<dbReference type="GO" id="GO:0008270">
    <property type="term" value="F:zinc ion binding"/>
    <property type="evidence" value="ECO:0007669"/>
    <property type="project" value="UniProtKB-KW"/>
</dbReference>
<evidence type="ECO:0000256" key="6">
    <source>
        <dbReference type="ARBA" id="ARBA00023242"/>
    </source>
</evidence>
<evidence type="ECO:0000256" key="3">
    <source>
        <dbReference type="ARBA" id="ARBA00022737"/>
    </source>
</evidence>
<feature type="region of interest" description="Disordered" evidence="9">
    <location>
        <begin position="343"/>
        <end position="393"/>
    </location>
</feature>
<keyword evidence="2" id="KW-0479">Metal-binding</keyword>
<keyword evidence="12" id="KW-1185">Reference proteome</keyword>
<dbReference type="InterPro" id="IPR050888">
    <property type="entry name" value="ZnF_C2H2-type_TF"/>
</dbReference>
<reference evidence="11" key="1">
    <citation type="submission" date="2020-05" db="UniProtKB">
        <authorList>
            <consortium name="EnsemblMetazoa"/>
        </authorList>
    </citation>
    <scope>IDENTIFICATION</scope>
    <source>
        <strain evidence="11">MAF</strain>
    </source>
</reference>
<name>A0A182UVM3_ANOME</name>
<dbReference type="STRING" id="30066.A0A182UVM3"/>
<feature type="domain" description="C2H2-type" evidence="10">
    <location>
        <begin position="200"/>
        <end position="228"/>
    </location>
</feature>